<dbReference type="Proteomes" id="UP000789366">
    <property type="component" value="Unassembled WGS sequence"/>
</dbReference>
<sequence length="65" mass="7520">NVNPNNEKTTIRLPATSNQLQEDSQSEQYAYQQNRTSSVEPTYIEDQQIQNRTTSSFAAAKYQHR</sequence>
<protein>
    <submittedName>
        <fullName evidence="1">11153_t:CDS:1</fullName>
    </submittedName>
</protein>
<evidence type="ECO:0000313" key="1">
    <source>
        <dbReference type="EMBL" id="CAG8800634.1"/>
    </source>
</evidence>
<comment type="caution">
    <text evidence="1">The sequence shown here is derived from an EMBL/GenBank/DDBJ whole genome shotgun (WGS) entry which is preliminary data.</text>
</comment>
<evidence type="ECO:0000313" key="2">
    <source>
        <dbReference type="Proteomes" id="UP000789366"/>
    </source>
</evidence>
<feature type="non-terminal residue" evidence="1">
    <location>
        <position position="1"/>
    </location>
</feature>
<name>A0ACA9RPA7_9GLOM</name>
<reference evidence="1" key="1">
    <citation type="submission" date="2021-06" db="EMBL/GenBank/DDBJ databases">
        <authorList>
            <person name="Kallberg Y."/>
            <person name="Tangrot J."/>
            <person name="Rosling A."/>
        </authorList>
    </citation>
    <scope>NUCLEOTIDE SEQUENCE</scope>
    <source>
        <strain evidence="1">28 12/20/2015</strain>
    </source>
</reference>
<accession>A0ACA9RPA7</accession>
<gene>
    <name evidence="1" type="ORF">SPELUC_LOCUS18034</name>
</gene>
<dbReference type="EMBL" id="CAJVPW010079727">
    <property type="protein sequence ID" value="CAG8800634.1"/>
    <property type="molecule type" value="Genomic_DNA"/>
</dbReference>
<organism evidence="1 2">
    <name type="scientific">Cetraspora pellucida</name>
    <dbReference type="NCBI Taxonomy" id="1433469"/>
    <lineage>
        <taxon>Eukaryota</taxon>
        <taxon>Fungi</taxon>
        <taxon>Fungi incertae sedis</taxon>
        <taxon>Mucoromycota</taxon>
        <taxon>Glomeromycotina</taxon>
        <taxon>Glomeromycetes</taxon>
        <taxon>Diversisporales</taxon>
        <taxon>Gigasporaceae</taxon>
        <taxon>Cetraspora</taxon>
    </lineage>
</organism>
<keyword evidence="2" id="KW-1185">Reference proteome</keyword>
<proteinExistence type="predicted"/>
<feature type="non-terminal residue" evidence="1">
    <location>
        <position position="65"/>
    </location>
</feature>